<feature type="region of interest" description="Disordered" evidence="1">
    <location>
        <begin position="184"/>
        <end position="300"/>
    </location>
</feature>
<evidence type="ECO:0000313" key="3">
    <source>
        <dbReference type="EMBL" id="MBL7633659.1"/>
    </source>
</evidence>
<feature type="compositionally biased region" description="Low complexity" evidence="1">
    <location>
        <begin position="229"/>
        <end position="258"/>
    </location>
</feature>
<protein>
    <submittedName>
        <fullName evidence="3">NYN domain-containing protein</fullName>
    </submittedName>
</protein>
<dbReference type="Proteomes" id="UP000604475">
    <property type="component" value="Unassembled WGS sequence"/>
</dbReference>
<evidence type="ECO:0000256" key="1">
    <source>
        <dbReference type="SAM" id="MobiDB-lite"/>
    </source>
</evidence>
<dbReference type="GO" id="GO:0004540">
    <property type="term" value="F:RNA nuclease activity"/>
    <property type="evidence" value="ECO:0007669"/>
    <property type="project" value="InterPro"/>
</dbReference>
<dbReference type="PANTHER" id="PTHR35811">
    <property type="entry name" value="SLR1870 PROTEIN"/>
    <property type="match status" value="1"/>
</dbReference>
<name>A0A937USA5_9ACTN</name>
<sequence>MTGAAGGERGVLRVRSALFVDFENIHLGLQRLDAVAANRFAVNPQGWLGWLEKLAYPALGTNDFRRDLLIRYCYLNPVSSARYRAYFTRAGFHVVDCPPLTAAGKNSADIHIVIDVLDILGHPTRFDEVILLSADADYTPVMLRLRAHDRRTVIITSGPSARAFRAACDHVVGEDTFIDDALSWEPRQPAGNGNGAPGGIGATLTGPGPVSPMPVPPTSAHSTPETLTPESSAAEASAPENPAAPGALAAAAAGPYPASDGSQAQPTGLQPASAELPTPPPAASPAGAGPPVAQAAPASQALPAGPGEYLLRRAIAAQVRAQVAASDRPITLASVAQLVRAHLGPETTDGWAGTGSFKKLLSLVDLPGLVITAAPEYIYDPRRHTAPPSGPPAGAVPAGPLAELVTRISAVTDIPRLTSREFRALFEELAAEVGARGFNRTGTSREVRDRCVERGEHIGRGAVNFVLNGLLYAGRPPRPGDDADTLARAFADNAVVLCQNARMELSADEIAHLRAWIVGVPPVPKAAAAGTEGAGSSPDLVGQACG</sequence>
<dbReference type="RefSeq" id="WP_203007365.1">
    <property type="nucleotide sequence ID" value="NZ_JADWYU010000041.1"/>
</dbReference>
<organism evidence="3 4">
    <name type="scientific">Frankia nepalensis</name>
    <dbReference type="NCBI Taxonomy" id="1836974"/>
    <lineage>
        <taxon>Bacteria</taxon>
        <taxon>Bacillati</taxon>
        <taxon>Actinomycetota</taxon>
        <taxon>Actinomycetes</taxon>
        <taxon>Frankiales</taxon>
        <taxon>Frankiaceae</taxon>
        <taxon>Frankia</taxon>
    </lineage>
</organism>
<comment type="caution">
    <text evidence="3">The sequence shown here is derived from an EMBL/GenBank/DDBJ whole genome shotgun (WGS) entry which is preliminary data.</text>
</comment>
<evidence type="ECO:0000313" key="4">
    <source>
        <dbReference type="Proteomes" id="UP000604475"/>
    </source>
</evidence>
<dbReference type="EMBL" id="JAEACQ010000392">
    <property type="protein sequence ID" value="MBL7633659.1"/>
    <property type="molecule type" value="Genomic_DNA"/>
</dbReference>
<feature type="compositionally biased region" description="Gly residues" evidence="1">
    <location>
        <begin position="192"/>
        <end position="201"/>
    </location>
</feature>
<accession>A0A937USA5</accession>
<proteinExistence type="predicted"/>
<dbReference type="Pfam" id="PF01936">
    <property type="entry name" value="NYN"/>
    <property type="match status" value="1"/>
</dbReference>
<feature type="compositionally biased region" description="Low complexity" evidence="1">
    <location>
        <begin position="284"/>
        <end position="300"/>
    </location>
</feature>
<dbReference type="InterPro" id="IPR021139">
    <property type="entry name" value="NYN"/>
</dbReference>
<feature type="region of interest" description="Disordered" evidence="1">
    <location>
        <begin position="527"/>
        <end position="546"/>
    </location>
</feature>
<gene>
    <name evidence="3" type="ORF">I7412_42215</name>
</gene>
<dbReference type="AlphaFoldDB" id="A0A937USA5"/>
<feature type="domain" description="NYN" evidence="2">
    <location>
        <begin position="15"/>
        <end position="172"/>
    </location>
</feature>
<evidence type="ECO:0000259" key="2">
    <source>
        <dbReference type="Pfam" id="PF01936"/>
    </source>
</evidence>
<dbReference type="PANTHER" id="PTHR35811:SF1">
    <property type="entry name" value="HTH OST-TYPE DOMAIN-CONTAINING PROTEIN"/>
    <property type="match status" value="1"/>
</dbReference>
<keyword evidence="4" id="KW-1185">Reference proteome</keyword>
<dbReference type="Gene3D" id="3.40.50.1010">
    <property type="entry name" value="5'-nuclease"/>
    <property type="match status" value="1"/>
</dbReference>
<reference evidence="3" key="1">
    <citation type="submission" date="2020-12" db="EMBL/GenBank/DDBJ databases">
        <title>Genomic characterization of non-nitrogen-fixing Frankia strains.</title>
        <authorList>
            <person name="Carlos-Shanley C."/>
            <person name="Guerra T."/>
            <person name="Hahn D."/>
        </authorList>
    </citation>
    <scope>NUCLEOTIDE SEQUENCE</scope>
    <source>
        <strain evidence="3">CN6</strain>
    </source>
</reference>